<feature type="region of interest" description="Disordered" evidence="1">
    <location>
        <begin position="1"/>
        <end position="32"/>
    </location>
</feature>
<sequence length="134" mass="14903">MAQPMGQISSVDNSTSTDTDINAESHTIPAVDLPDPDRLAYLTEVIDLPRHPPRREPTAKAFVGPASRKTLAARDQGRERSTAVFPLWTRQDGFGVISIYKGAEQILYIENDRVPLGATVHFEDKPDLRIVKHK</sequence>
<feature type="compositionally biased region" description="Basic and acidic residues" evidence="1">
    <location>
        <begin position="49"/>
        <end position="58"/>
    </location>
</feature>
<organism evidence="2 3">
    <name type="scientific">Penicillium bovifimosum</name>
    <dbReference type="NCBI Taxonomy" id="126998"/>
    <lineage>
        <taxon>Eukaryota</taxon>
        <taxon>Fungi</taxon>
        <taxon>Dikarya</taxon>
        <taxon>Ascomycota</taxon>
        <taxon>Pezizomycotina</taxon>
        <taxon>Eurotiomycetes</taxon>
        <taxon>Eurotiomycetidae</taxon>
        <taxon>Eurotiales</taxon>
        <taxon>Aspergillaceae</taxon>
        <taxon>Penicillium</taxon>
    </lineage>
</organism>
<accession>A0A9W9L8L0</accession>
<dbReference type="GeneID" id="81401230"/>
<dbReference type="OrthoDB" id="3223806at2759"/>
<reference evidence="2" key="2">
    <citation type="journal article" date="2023" name="IMA Fungus">
        <title>Comparative genomic study of the Penicillium genus elucidates a diverse pangenome and 15 lateral gene transfer events.</title>
        <authorList>
            <person name="Petersen C."/>
            <person name="Sorensen T."/>
            <person name="Nielsen M.R."/>
            <person name="Sondergaard T.E."/>
            <person name="Sorensen J.L."/>
            <person name="Fitzpatrick D.A."/>
            <person name="Frisvad J.C."/>
            <person name="Nielsen K.L."/>
        </authorList>
    </citation>
    <scope>NUCLEOTIDE SEQUENCE</scope>
    <source>
        <strain evidence="2">IBT 22155</strain>
    </source>
</reference>
<dbReference type="AlphaFoldDB" id="A0A9W9L8L0"/>
<protein>
    <submittedName>
        <fullName evidence="2">Uncharacterized protein</fullName>
    </submittedName>
</protein>
<reference evidence="2" key="1">
    <citation type="submission" date="2022-11" db="EMBL/GenBank/DDBJ databases">
        <authorList>
            <person name="Petersen C."/>
        </authorList>
    </citation>
    <scope>NUCLEOTIDE SEQUENCE</scope>
    <source>
        <strain evidence="2">IBT 22155</strain>
    </source>
</reference>
<feature type="compositionally biased region" description="Low complexity" evidence="1">
    <location>
        <begin position="9"/>
        <end position="20"/>
    </location>
</feature>
<keyword evidence="3" id="KW-1185">Reference proteome</keyword>
<dbReference type="RefSeq" id="XP_056524173.1">
    <property type="nucleotide sequence ID" value="XM_056662060.1"/>
</dbReference>
<comment type="caution">
    <text evidence="2">The sequence shown here is derived from an EMBL/GenBank/DDBJ whole genome shotgun (WGS) entry which is preliminary data.</text>
</comment>
<evidence type="ECO:0000313" key="3">
    <source>
        <dbReference type="Proteomes" id="UP001149079"/>
    </source>
</evidence>
<evidence type="ECO:0000256" key="1">
    <source>
        <dbReference type="SAM" id="MobiDB-lite"/>
    </source>
</evidence>
<feature type="region of interest" description="Disordered" evidence="1">
    <location>
        <begin position="49"/>
        <end position="77"/>
    </location>
</feature>
<gene>
    <name evidence="2" type="ORF">N7515_001316</name>
</gene>
<name>A0A9W9L8L0_9EURO</name>
<dbReference type="EMBL" id="JAPQKL010000002">
    <property type="protein sequence ID" value="KAJ5142529.1"/>
    <property type="molecule type" value="Genomic_DNA"/>
</dbReference>
<proteinExistence type="predicted"/>
<evidence type="ECO:0000313" key="2">
    <source>
        <dbReference type="EMBL" id="KAJ5142529.1"/>
    </source>
</evidence>
<dbReference type="Proteomes" id="UP001149079">
    <property type="component" value="Unassembled WGS sequence"/>
</dbReference>